<dbReference type="EMBL" id="MKIO01000015">
    <property type="protein sequence ID" value="OLP57588.1"/>
    <property type="molecule type" value="Genomic_DNA"/>
</dbReference>
<dbReference type="AlphaFoldDB" id="A0A1Q9AQ96"/>
<keyword evidence="3" id="KW-0813">Transport</keyword>
<evidence type="ECO:0000256" key="6">
    <source>
        <dbReference type="SAM" id="SignalP"/>
    </source>
</evidence>
<dbReference type="CDD" id="cd13519">
    <property type="entry name" value="PBP2_PEB3_AcfC"/>
    <property type="match status" value="1"/>
</dbReference>
<evidence type="ECO:0000256" key="4">
    <source>
        <dbReference type="ARBA" id="ARBA00022729"/>
    </source>
</evidence>
<dbReference type="PANTHER" id="PTHR30368:SF2">
    <property type="entry name" value="SULFATE-BINDING PROTEIN"/>
    <property type="match status" value="1"/>
</dbReference>
<keyword evidence="5" id="KW-0574">Periplasm</keyword>
<name>A0A1Q9AQ96_9HYPH</name>
<evidence type="ECO:0000256" key="5">
    <source>
        <dbReference type="ARBA" id="ARBA00022764"/>
    </source>
</evidence>
<protein>
    <submittedName>
        <fullName evidence="7">ABC transporter substrate-binding protein</fullName>
    </submittedName>
</protein>
<dbReference type="Gene3D" id="3.40.190.10">
    <property type="entry name" value="Periplasmic binding protein-like II"/>
    <property type="match status" value="2"/>
</dbReference>
<dbReference type="Pfam" id="PF13531">
    <property type="entry name" value="SBP_bac_11"/>
    <property type="match status" value="1"/>
</dbReference>
<sequence length="253" mass="27056">MLKSIITGAVMLVATTAPTLAADIHVYGPGGPLPAMKEAAAAFEKSSGNTVIVTAGPTPQWIGKAKDNADLIFSGSETMMSDFVKAMDGQIKDADVVPLYVRPSAILVRPGNPEKITGLADLFKPGHKVLVVNGAGQNGLWEDMAGRTGDIEKVKALRANIKTFAANSAEAKKAWTEDKSFDAWIIWNIWQVANPKLADVVEVEPDYRIYRDTGIVLTERGGKNADAKAFSQFLQGPEAKAIFAKAGWTTPSK</sequence>
<dbReference type="PANTHER" id="PTHR30368">
    <property type="entry name" value="SULFATE-BINDING PROTEIN"/>
    <property type="match status" value="1"/>
</dbReference>
<dbReference type="GO" id="GO:0042597">
    <property type="term" value="C:periplasmic space"/>
    <property type="evidence" value="ECO:0007669"/>
    <property type="project" value="UniProtKB-SubCell"/>
</dbReference>
<evidence type="ECO:0000256" key="2">
    <source>
        <dbReference type="ARBA" id="ARBA00006099"/>
    </source>
</evidence>
<evidence type="ECO:0000313" key="8">
    <source>
        <dbReference type="Proteomes" id="UP000186143"/>
    </source>
</evidence>
<dbReference type="SUPFAM" id="SSF53850">
    <property type="entry name" value="Periplasmic binding protein-like II"/>
    <property type="match status" value="1"/>
</dbReference>
<dbReference type="InterPro" id="IPR005669">
    <property type="entry name" value="Thiosulph/SO4-bd"/>
</dbReference>
<evidence type="ECO:0000313" key="7">
    <source>
        <dbReference type="EMBL" id="OLP57588.1"/>
    </source>
</evidence>
<dbReference type="GO" id="GO:1902358">
    <property type="term" value="P:sulfate transmembrane transport"/>
    <property type="evidence" value="ECO:0007669"/>
    <property type="project" value="InterPro"/>
</dbReference>
<dbReference type="RefSeq" id="WP_075627922.1">
    <property type="nucleotide sequence ID" value="NZ_MKIO01000015.1"/>
</dbReference>
<organism evidence="7 8">
    <name type="scientific">Xaviernesmea rhizosphaerae</name>
    <dbReference type="NCBI Taxonomy" id="1672749"/>
    <lineage>
        <taxon>Bacteria</taxon>
        <taxon>Pseudomonadati</taxon>
        <taxon>Pseudomonadota</taxon>
        <taxon>Alphaproteobacteria</taxon>
        <taxon>Hyphomicrobiales</taxon>
        <taxon>Rhizobiaceae</taxon>
        <taxon>Rhizobium/Agrobacterium group</taxon>
        <taxon>Xaviernesmea</taxon>
    </lineage>
</organism>
<dbReference type="GO" id="GO:0140104">
    <property type="term" value="F:molecular carrier activity"/>
    <property type="evidence" value="ECO:0007669"/>
    <property type="project" value="InterPro"/>
</dbReference>
<accession>A0A1Q9AQ96</accession>
<keyword evidence="4 6" id="KW-0732">Signal</keyword>
<evidence type="ECO:0000256" key="1">
    <source>
        <dbReference type="ARBA" id="ARBA00004418"/>
    </source>
</evidence>
<comment type="caution">
    <text evidence="7">The sequence shown here is derived from an EMBL/GenBank/DDBJ whole genome shotgun (WGS) entry which is preliminary data.</text>
</comment>
<comment type="subcellular location">
    <subcellularLocation>
        <location evidence="1">Periplasm</location>
    </subcellularLocation>
</comment>
<dbReference type="Proteomes" id="UP000186143">
    <property type="component" value="Unassembled WGS sequence"/>
</dbReference>
<proteinExistence type="inferred from homology"/>
<dbReference type="STRING" id="1672749.BJF92_23415"/>
<reference evidence="7 8" key="1">
    <citation type="submission" date="2016-09" db="EMBL/GenBank/DDBJ databases">
        <title>Rhizobium sp. nov., a novel species isolated from the rice rhizosphere.</title>
        <authorList>
            <person name="Zhao J."/>
            <person name="Zhang X."/>
        </authorList>
    </citation>
    <scope>NUCLEOTIDE SEQUENCE [LARGE SCALE GENOMIC DNA]</scope>
    <source>
        <strain evidence="7 8">MH17</strain>
    </source>
</reference>
<comment type="similarity">
    <text evidence="2">Belongs to the prokaryotic sulfate-binding protein family.</text>
</comment>
<feature type="chain" id="PRO_5010368973" evidence="6">
    <location>
        <begin position="22"/>
        <end position="253"/>
    </location>
</feature>
<feature type="signal peptide" evidence="6">
    <location>
        <begin position="1"/>
        <end position="21"/>
    </location>
</feature>
<gene>
    <name evidence="7" type="ORF">BJF92_23415</name>
</gene>
<evidence type="ECO:0000256" key="3">
    <source>
        <dbReference type="ARBA" id="ARBA00022448"/>
    </source>
</evidence>
<dbReference type="OrthoDB" id="9802127at2"/>